<keyword evidence="3" id="KW-1185">Reference proteome</keyword>
<dbReference type="InParanoid" id="A0A067PJX4"/>
<accession>A0A067PJX4</accession>
<evidence type="ECO:0000313" key="2">
    <source>
        <dbReference type="EMBL" id="KDQ55099.1"/>
    </source>
</evidence>
<dbReference type="EMBL" id="KL197726">
    <property type="protein sequence ID" value="KDQ55099.1"/>
    <property type="molecule type" value="Genomic_DNA"/>
</dbReference>
<dbReference type="HOGENOM" id="CLU_1489225_0_0_1"/>
<reference evidence="3" key="1">
    <citation type="journal article" date="2014" name="Proc. Natl. Acad. Sci. U.S.A.">
        <title>Extensive sampling of basidiomycete genomes demonstrates inadequacy of the white-rot/brown-rot paradigm for wood decay fungi.</title>
        <authorList>
            <person name="Riley R."/>
            <person name="Salamov A.A."/>
            <person name="Brown D.W."/>
            <person name="Nagy L.G."/>
            <person name="Floudas D."/>
            <person name="Held B.W."/>
            <person name="Levasseur A."/>
            <person name="Lombard V."/>
            <person name="Morin E."/>
            <person name="Otillar R."/>
            <person name="Lindquist E.A."/>
            <person name="Sun H."/>
            <person name="LaButti K.M."/>
            <person name="Schmutz J."/>
            <person name="Jabbour D."/>
            <person name="Luo H."/>
            <person name="Baker S.E."/>
            <person name="Pisabarro A.G."/>
            <person name="Walton J.D."/>
            <person name="Blanchette R.A."/>
            <person name="Henrissat B."/>
            <person name="Martin F."/>
            <person name="Cullen D."/>
            <person name="Hibbett D.S."/>
            <person name="Grigoriev I.V."/>
        </authorList>
    </citation>
    <scope>NUCLEOTIDE SEQUENCE [LARGE SCALE GENOMIC DNA]</scope>
    <source>
        <strain evidence="3">MUCL 33604</strain>
    </source>
</reference>
<protein>
    <submittedName>
        <fullName evidence="2">Uncharacterized protein</fullName>
    </submittedName>
</protein>
<dbReference type="AlphaFoldDB" id="A0A067PJX4"/>
<feature type="compositionally biased region" description="Low complexity" evidence="1">
    <location>
        <begin position="127"/>
        <end position="136"/>
    </location>
</feature>
<gene>
    <name evidence="2" type="ORF">JAAARDRAFT_341123</name>
</gene>
<sequence length="181" mass="19604">MDHCHSSLGGEISNPELPNPITTILASISSSPSLYPHQSLNSDHVPLLRKLDQLSALAKPSFRSPNNSVIPPIRLLHPRPPPQHIAALTCSLPPITISIFPSWLHIAPSTPYIVCLSQLPHSRLQQASISPSQSSAYPPPRRSRPSVTAVHPAHPSLNTPWPPNPTPATPHIVSVILTRAR</sequence>
<evidence type="ECO:0000313" key="3">
    <source>
        <dbReference type="Proteomes" id="UP000027265"/>
    </source>
</evidence>
<organism evidence="2 3">
    <name type="scientific">Jaapia argillacea MUCL 33604</name>
    <dbReference type="NCBI Taxonomy" id="933084"/>
    <lineage>
        <taxon>Eukaryota</taxon>
        <taxon>Fungi</taxon>
        <taxon>Dikarya</taxon>
        <taxon>Basidiomycota</taxon>
        <taxon>Agaricomycotina</taxon>
        <taxon>Agaricomycetes</taxon>
        <taxon>Agaricomycetidae</taxon>
        <taxon>Jaapiales</taxon>
        <taxon>Jaapiaceae</taxon>
        <taxon>Jaapia</taxon>
    </lineage>
</organism>
<evidence type="ECO:0000256" key="1">
    <source>
        <dbReference type="SAM" id="MobiDB-lite"/>
    </source>
</evidence>
<proteinExistence type="predicted"/>
<dbReference type="Proteomes" id="UP000027265">
    <property type="component" value="Unassembled WGS sequence"/>
</dbReference>
<feature type="region of interest" description="Disordered" evidence="1">
    <location>
        <begin position="127"/>
        <end position="168"/>
    </location>
</feature>
<name>A0A067PJX4_9AGAM</name>